<gene>
    <name evidence="2" type="ORF">SLS62_000948</name>
</gene>
<protein>
    <submittedName>
        <fullName evidence="2">Uncharacterized protein</fullName>
    </submittedName>
</protein>
<evidence type="ECO:0000313" key="3">
    <source>
        <dbReference type="Proteomes" id="UP001320420"/>
    </source>
</evidence>
<keyword evidence="3" id="KW-1185">Reference proteome</keyword>
<feature type="compositionally biased region" description="Pro residues" evidence="1">
    <location>
        <begin position="239"/>
        <end position="249"/>
    </location>
</feature>
<proteinExistence type="predicted"/>
<evidence type="ECO:0000256" key="1">
    <source>
        <dbReference type="SAM" id="MobiDB-lite"/>
    </source>
</evidence>
<accession>A0AAN9YW81</accession>
<comment type="caution">
    <text evidence="2">The sequence shown here is derived from an EMBL/GenBank/DDBJ whole genome shotgun (WGS) entry which is preliminary data.</text>
</comment>
<organism evidence="2 3">
    <name type="scientific">Diatrype stigma</name>
    <dbReference type="NCBI Taxonomy" id="117547"/>
    <lineage>
        <taxon>Eukaryota</taxon>
        <taxon>Fungi</taxon>
        <taxon>Dikarya</taxon>
        <taxon>Ascomycota</taxon>
        <taxon>Pezizomycotina</taxon>
        <taxon>Sordariomycetes</taxon>
        <taxon>Xylariomycetidae</taxon>
        <taxon>Xylariales</taxon>
        <taxon>Diatrypaceae</taxon>
        <taxon>Diatrype</taxon>
    </lineage>
</organism>
<feature type="region of interest" description="Disordered" evidence="1">
    <location>
        <begin position="234"/>
        <end position="277"/>
    </location>
</feature>
<evidence type="ECO:0000313" key="2">
    <source>
        <dbReference type="EMBL" id="KAK7756932.1"/>
    </source>
</evidence>
<reference evidence="2 3" key="1">
    <citation type="submission" date="2024-02" db="EMBL/GenBank/DDBJ databases">
        <title>De novo assembly and annotation of 12 fungi associated with fruit tree decline syndrome in Ontario, Canada.</title>
        <authorList>
            <person name="Sulman M."/>
            <person name="Ellouze W."/>
            <person name="Ilyukhin E."/>
        </authorList>
    </citation>
    <scope>NUCLEOTIDE SEQUENCE [LARGE SCALE GENOMIC DNA]</scope>
    <source>
        <strain evidence="2 3">M11/M66-122</strain>
    </source>
</reference>
<feature type="compositionally biased region" description="Gly residues" evidence="1">
    <location>
        <begin position="250"/>
        <end position="268"/>
    </location>
</feature>
<sequence>MAAPHVNANKAICCAACGIPVLPSVANPLLDLFTRQQMDWQKPMLLRPGDGFHEAMKDPRYSHAYKRCDDDLMKVDQAFFSGAGDGFRVRVWIEVEGPEDEETGAATVTKSLVIRKAIVFTKDKRKTGAADFLPVPLHEGCLAVLRRFCTYQSRFRIDFRAPRGGAPSSIAHFWEIWQQRIFMTPNPIPAPKLPLPPAFLLLPVHLAVGQIQAHFQGSLLQGPAIAQAHIQSQLQVQGPPQPQAQPPPAGGGGGGTGPGNGNGNGNGTGNAQQDDDHLVPLDRPIFEPHRYLGAPYIKKLDEYRDMLRNDTVHGHIVSRWEGFKRFQADPRCPRRPGVLTVTAQIMLRLRPIYGNLTNDSAYPDAGIAQVLARVGQLPAELQELVEDQMEPFVDESLLCTRAFPPLWWREKLFEGNIIPWLWDLNFEEVRRQRIASGVADPDDETGWDWEMLVRKLSQSSVFEENGILHDDRISLGLWNRHRIWTLLDRARLGHLAPIPPSFSANLPARDSLEW</sequence>
<name>A0AAN9YW81_9PEZI</name>
<dbReference type="Proteomes" id="UP001320420">
    <property type="component" value="Unassembled WGS sequence"/>
</dbReference>
<dbReference type="AlphaFoldDB" id="A0AAN9YW81"/>
<dbReference type="EMBL" id="JAKJXP020000004">
    <property type="protein sequence ID" value="KAK7756932.1"/>
    <property type="molecule type" value="Genomic_DNA"/>
</dbReference>